<dbReference type="AlphaFoldDB" id="A0A2P9HB52"/>
<dbReference type="CDD" id="cd07377">
    <property type="entry name" value="WHTH_GntR"/>
    <property type="match status" value="1"/>
</dbReference>
<protein>
    <submittedName>
        <fullName evidence="5">Transcriptional regulator, GntR family</fullName>
    </submittedName>
</protein>
<keyword evidence="1" id="KW-0805">Transcription regulation</keyword>
<keyword evidence="2" id="KW-0238">DNA-binding</keyword>
<evidence type="ECO:0000313" key="6">
    <source>
        <dbReference type="Proteomes" id="UP000246073"/>
    </source>
</evidence>
<keyword evidence="3" id="KW-0804">Transcription</keyword>
<sequence>MRSKKTIAKIVRPKPVSEIVLERLRADIVNNEFALGEKISEGQLSELYQVTKAPIRSAYIRLEAEGLIEIRAQSGTFVFKPTPQELQALSELRTALELEAISLAMQRSLRVLQRSVSEIYDEMVDCAQRGAIDEYQKLDTRLHLLFVESACSPFLEETFTSKVNSRFAALRTRFSQQPQHVEHSLSEHKGLRDAIEANDVEAVRKLLRQHIGYSEVYYAGLMDE</sequence>
<dbReference type="PANTHER" id="PTHR43537">
    <property type="entry name" value="TRANSCRIPTIONAL REGULATOR, GNTR FAMILY"/>
    <property type="match status" value="1"/>
</dbReference>
<evidence type="ECO:0000256" key="2">
    <source>
        <dbReference type="ARBA" id="ARBA00023125"/>
    </source>
</evidence>
<feature type="domain" description="HTH gntR-type" evidence="4">
    <location>
        <begin position="14"/>
        <end position="81"/>
    </location>
</feature>
<dbReference type="Gene3D" id="1.10.10.10">
    <property type="entry name" value="Winged helix-like DNA-binding domain superfamily/Winged helix DNA-binding domain"/>
    <property type="match status" value="1"/>
</dbReference>
<dbReference type="GO" id="GO:0003677">
    <property type="term" value="F:DNA binding"/>
    <property type="evidence" value="ECO:0007669"/>
    <property type="project" value="UniProtKB-KW"/>
</dbReference>
<dbReference type="InterPro" id="IPR036388">
    <property type="entry name" value="WH-like_DNA-bd_sf"/>
</dbReference>
<evidence type="ECO:0000313" key="5">
    <source>
        <dbReference type="EMBL" id="SPL61329.1"/>
    </source>
</evidence>
<dbReference type="InterPro" id="IPR000524">
    <property type="entry name" value="Tscrpt_reg_HTH_GntR"/>
</dbReference>
<dbReference type="EMBL" id="OOFM01000001">
    <property type="protein sequence ID" value="SPL61329.1"/>
    <property type="molecule type" value="Genomic_DNA"/>
</dbReference>
<evidence type="ECO:0000256" key="3">
    <source>
        <dbReference type="ARBA" id="ARBA00023163"/>
    </source>
</evidence>
<organism evidence="5 6">
    <name type="scientific">Ochrobactrum soli</name>
    <dbReference type="NCBI Taxonomy" id="2448455"/>
    <lineage>
        <taxon>Bacteria</taxon>
        <taxon>Pseudomonadati</taxon>
        <taxon>Pseudomonadota</taxon>
        <taxon>Alphaproteobacteria</taxon>
        <taxon>Hyphomicrobiales</taxon>
        <taxon>Brucellaceae</taxon>
        <taxon>Brucella/Ochrobactrum group</taxon>
        <taxon>Ochrobactrum</taxon>
    </lineage>
</organism>
<evidence type="ECO:0000259" key="4">
    <source>
        <dbReference type="PROSITE" id="PS50949"/>
    </source>
</evidence>
<dbReference type="InterPro" id="IPR008920">
    <property type="entry name" value="TF_FadR/GntR_C"/>
</dbReference>
<dbReference type="SUPFAM" id="SSF46785">
    <property type="entry name" value="Winged helix' DNA-binding domain"/>
    <property type="match status" value="1"/>
</dbReference>
<dbReference type="SUPFAM" id="SSF48008">
    <property type="entry name" value="GntR ligand-binding domain-like"/>
    <property type="match status" value="1"/>
</dbReference>
<dbReference type="Proteomes" id="UP000246073">
    <property type="component" value="Unassembled WGS sequence"/>
</dbReference>
<dbReference type="PROSITE" id="PS50949">
    <property type="entry name" value="HTH_GNTR"/>
    <property type="match status" value="1"/>
</dbReference>
<dbReference type="SMART" id="SM00345">
    <property type="entry name" value="HTH_GNTR"/>
    <property type="match status" value="1"/>
</dbReference>
<name>A0A2P9HB52_9HYPH</name>
<dbReference type="PANTHER" id="PTHR43537:SF45">
    <property type="entry name" value="GNTR FAMILY REGULATORY PROTEIN"/>
    <property type="match status" value="1"/>
</dbReference>
<gene>
    <name evidence="5" type="ORF">OHAE_4121</name>
</gene>
<dbReference type="RefSeq" id="WP_109365621.1">
    <property type="nucleotide sequence ID" value="NZ_OOFM01000001.1"/>
</dbReference>
<dbReference type="InterPro" id="IPR011711">
    <property type="entry name" value="GntR_C"/>
</dbReference>
<reference evidence="6" key="1">
    <citation type="submission" date="2017-12" db="EMBL/GenBank/DDBJ databases">
        <authorList>
            <person name="Diaz M."/>
        </authorList>
    </citation>
    <scope>NUCLEOTIDE SEQUENCE [LARGE SCALE GENOMIC DNA]</scope>
    <source>
        <strain evidence="6">FI11154</strain>
    </source>
</reference>
<dbReference type="GO" id="GO:0003700">
    <property type="term" value="F:DNA-binding transcription factor activity"/>
    <property type="evidence" value="ECO:0007669"/>
    <property type="project" value="InterPro"/>
</dbReference>
<evidence type="ECO:0000256" key="1">
    <source>
        <dbReference type="ARBA" id="ARBA00023015"/>
    </source>
</evidence>
<dbReference type="InterPro" id="IPR036390">
    <property type="entry name" value="WH_DNA-bd_sf"/>
</dbReference>
<dbReference type="Gene3D" id="1.20.120.530">
    <property type="entry name" value="GntR ligand-binding domain-like"/>
    <property type="match status" value="1"/>
</dbReference>
<accession>A0A2P9HB52</accession>
<dbReference type="SMART" id="SM00895">
    <property type="entry name" value="FCD"/>
    <property type="match status" value="1"/>
</dbReference>
<dbReference type="Pfam" id="PF07729">
    <property type="entry name" value="FCD"/>
    <property type="match status" value="1"/>
</dbReference>
<proteinExistence type="predicted"/>
<dbReference type="Pfam" id="PF00392">
    <property type="entry name" value="GntR"/>
    <property type="match status" value="1"/>
</dbReference>